<keyword evidence="2" id="KW-0479">Metal-binding</keyword>
<dbReference type="GO" id="GO:0016787">
    <property type="term" value="F:hydrolase activity"/>
    <property type="evidence" value="ECO:0007669"/>
    <property type="project" value="UniProtKB-KW"/>
</dbReference>
<dbReference type="PANTHER" id="PTHR30001">
    <property type="entry name" value="RIBONUCLEASE"/>
    <property type="match status" value="1"/>
</dbReference>
<dbReference type="GO" id="GO:0004540">
    <property type="term" value="F:RNA nuclease activity"/>
    <property type="evidence" value="ECO:0007669"/>
    <property type="project" value="InterPro"/>
</dbReference>
<evidence type="ECO:0000259" key="6">
    <source>
        <dbReference type="SMART" id="SM00316"/>
    </source>
</evidence>
<evidence type="ECO:0000313" key="8">
    <source>
        <dbReference type="Proteomes" id="UP000481872"/>
    </source>
</evidence>
<evidence type="ECO:0000256" key="1">
    <source>
        <dbReference type="ARBA" id="ARBA00001946"/>
    </source>
</evidence>
<evidence type="ECO:0000256" key="5">
    <source>
        <dbReference type="ARBA" id="ARBA00022884"/>
    </source>
</evidence>
<dbReference type="GO" id="GO:0003723">
    <property type="term" value="F:RNA binding"/>
    <property type="evidence" value="ECO:0007669"/>
    <property type="project" value="UniProtKB-KW"/>
</dbReference>
<keyword evidence="5" id="KW-0694">RNA-binding</keyword>
<sequence>MKEIFIERHEKIVRIAVKTNGQLSECYIEEENNEPKVSNIYKGVVQNIVPSIKSAFIDIGTKKNAYMYLKGDLKTLKKGQEVLVEVIKEQSGKKGAKVTENVNFPGNYVVLSNGHKELRFSPKIKDDKFKENAMINIHKPENIGVVLRTGAYGVQSDEINREIQTIYSIYENVTKKFTYSKNIGLLYDNDGIIGNILKGLKHENYKVIVNNLNDFNFCKEILEYKFEKVNLEIYEDAISLFNYFGIEKEILSLRNNKVNLPSGGNIVIEKTEAMHVIDVNSAKNTKNSSMKKTIFETNLEAAEIIADQIKLRNISGIVVVDFIDMKESEEKKIIIEELKKHFKNDKNKVSIYDFTELNLVQIARRRSGKSIFEYIFEKCTSCNGKGVKVKLSYIETMIQNNIERLKVEQDVKNMYIEINDIYKNEIKSDILSFVKNIHGLDKNIYVNYVHGIDTFKIEPLIFNSQIKNLHIYKVYPEEYID</sequence>
<dbReference type="InterPro" id="IPR003029">
    <property type="entry name" value="S1_domain"/>
</dbReference>
<gene>
    <name evidence="7" type="ORF">G3M99_00655</name>
</gene>
<dbReference type="Gene3D" id="2.40.50.140">
    <property type="entry name" value="Nucleic acid-binding proteins"/>
    <property type="match status" value="1"/>
</dbReference>
<dbReference type="GO" id="GO:0046872">
    <property type="term" value="F:metal ion binding"/>
    <property type="evidence" value="ECO:0007669"/>
    <property type="project" value="UniProtKB-KW"/>
</dbReference>
<dbReference type="NCBIfam" id="TIGR00757">
    <property type="entry name" value="RNaseEG"/>
    <property type="match status" value="1"/>
</dbReference>
<dbReference type="SMART" id="SM00316">
    <property type="entry name" value="S1"/>
    <property type="match status" value="1"/>
</dbReference>
<keyword evidence="3" id="KW-0378">Hydrolase</keyword>
<comment type="cofactor">
    <cofactor evidence="1">
        <name>Mg(2+)</name>
        <dbReference type="ChEBI" id="CHEBI:18420"/>
    </cofactor>
</comment>
<keyword evidence="4" id="KW-0460">Magnesium</keyword>
<accession>A0A6M0GZX7</accession>
<evidence type="ECO:0000256" key="4">
    <source>
        <dbReference type="ARBA" id="ARBA00022842"/>
    </source>
</evidence>
<proteinExistence type="predicted"/>
<name>A0A6M0GZX7_9CLOT</name>
<dbReference type="InterPro" id="IPR004659">
    <property type="entry name" value="RNase_E/G"/>
</dbReference>
<dbReference type="SUPFAM" id="SSF50249">
    <property type="entry name" value="Nucleic acid-binding proteins"/>
    <property type="match status" value="1"/>
</dbReference>
<feature type="domain" description="S1 motif" evidence="6">
    <location>
        <begin position="36"/>
        <end position="101"/>
    </location>
</feature>
<evidence type="ECO:0000256" key="2">
    <source>
        <dbReference type="ARBA" id="ARBA00022723"/>
    </source>
</evidence>
<evidence type="ECO:0000256" key="3">
    <source>
        <dbReference type="ARBA" id="ARBA00022801"/>
    </source>
</evidence>
<dbReference type="PANTHER" id="PTHR30001:SF0">
    <property type="entry name" value="RIBONUCLEASE G"/>
    <property type="match status" value="1"/>
</dbReference>
<organism evidence="7 8">
    <name type="scientific">Clostridium senegalense</name>
    <dbReference type="NCBI Taxonomy" id="1465809"/>
    <lineage>
        <taxon>Bacteria</taxon>
        <taxon>Bacillati</taxon>
        <taxon>Bacillota</taxon>
        <taxon>Clostridia</taxon>
        <taxon>Eubacteriales</taxon>
        <taxon>Clostridiaceae</taxon>
        <taxon>Clostridium</taxon>
    </lineage>
</organism>
<dbReference type="GO" id="GO:0005737">
    <property type="term" value="C:cytoplasm"/>
    <property type="evidence" value="ECO:0007669"/>
    <property type="project" value="TreeGrafter"/>
</dbReference>
<reference evidence="7 8" key="1">
    <citation type="submission" date="2020-02" db="EMBL/GenBank/DDBJ databases">
        <title>Genome assembly of a novel Clostridium senegalense strain.</title>
        <authorList>
            <person name="Gupta T.B."/>
            <person name="Jauregui R."/>
            <person name="Maclean P."/>
            <person name="Nawarathana A."/>
            <person name="Brightwell G."/>
        </authorList>
    </citation>
    <scope>NUCLEOTIDE SEQUENCE [LARGE SCALE GENOMIC DNA]</scope>
    <source>
        <strain evidence="7 8">AGRFS4</strain>
    </source>
</reference>
<dbReference type="Pfam" id="PF10150">
    <property type="entry name" value="RNase_E_G"/>
    <property type="match status" value="1"/>
</dbReference>
<dbReference type="RefSeq" id="WP_199868730.1">
    <property type="nucleotide sequence ID" value="NZ_JAAGPU010000001.1"/>
</dbReference>
<protein>
    <submittedName>
        <fullName evidence="7">Rne/Rng family ribonuclease</fullName>
    </submittedName>
</protein>
<comment type="caution">
    <text evidence="7">The sequence shown here is derived from an EMBL/GenBank/DDBJ whole genome shotgun (WGS) entry which is preliminary data.</text>
</comment>
<dbReference type="EMBL" id="JAAGPU010000001">
    <property type="protein sequence ID" value="NEU03383.1"/>
    <property type="molecule type" value="Genomic_DNA"/>
</dbReference>
<dbReference type="GO" id="GO:0006364">
    <property type="term" value="P:rRNA processing"/>
    <property type="evidence" value="ECO:0007669"/>
    <property type="project" value="TreeGrafter"/>
</dbReference>
<dbReference type="InterPro" id="IPR012340">
    <property type="entry name" value="NA-bd_OB-fold"/>
</dbReference>
<evidence type="ECO:0000313" key="7">
    <source>
        <dbReference type="EMBL" id="NEU03383.1"/>
    </source>
</evidence>
<dbReference type="Proteomes" id="UP000481872">
    <property type="component" value="Unassembled WGS sequence"/>
</dbReference>
<keyword evidence="8" id="KW-1185">Reference proteome</keyword>
<dbReference type="InterPro" id="IPR019307">
    <property type="entry name" value="RNA-bd_AU-1/RNase_E/G"/>
</dbReference>
<dbReference type="CDD" id="cd04453">
    <property type="entry name" value="S1_RNase_E"/>
    <property type="match status" value="1"/>
</dbReference>
<dbReference type="AlphaFoldDB" id="A0A6M0GZX7"/>